<comment type="function">
    <text evidence="4">Accumulates harmlessly in the cytoplasmic membrane until it reaches a critical concentration that triggers the formation of micron-scale pores (holes) causing host cell membrane disruption and endolysin escape into the periplasmic space. Determines the precise timing of host cell lysis. Regulated by specific antiholins that somehow sense superinfections and then delay lysis. Participates with the endolysin and spanin proteins in the sequential events which lead to the programmed host cell lysis releasing the mature viral particles from the host cell.</text>
</comment>
<keyword evidence="3 4" id="KW-0578">Host cell lysis by virus</keyword>
<keyword evidence="4 5" id="KW-0472">Membrane</keyword>
<keyword evidence="4 5" id="KW-1133">Transmembrane helix</keyword>
<keyword evidence="4" id="KW-1043">Host membrane</keyword>
<keyword evidence="4 5" id="KW-0812">Transmembrane</keyword>
<keyword evidence="7" id="KW-1185">Reference proteome</keyword>
<evidence type="ECO:0000256" key="4">
    <source>
        <dbReference type="HAMAP-Rule" id="MF_04104"/>
    </source>
</evidence>
<evidence type="ECO:0000256" key="1">
    <source>
        <dbReference type="ARBA" id="ARBA00022612"/>
    </source>
</evidence>
<gene>
    <name evidence="6" type="ORF">JD18_242</name>
</gene>
<dbReference type="RefSeq" id="YP_009190823.1">
    <property type="nucleotide sequence ID" value="NC_028686.1"/>
</dbReference>
<dbReference type="KEGG" id="vg:26518657"/>
<comment type="subunit">
    <text evidence="4">Homomultimer. Heterotetramer composed of 2 holin and 2 antiholin. The holin-antiholin complex binds dsDNA. Interacts (via C-terminus) with antiholin (via C-terminus); this interaction blocks the holin homomultimerization and delays host cell lysis. Interacts (via N-terminus) with the lysis inhibition accessory protein rIII; this interaction stabilizes the holin-antiholin complex thereby resulting in a robust block of the hole formation.</text>
</comment>
<keyword evidence="1 4" id="KW-1188">Viral release from host cell</keyword>
<keyword evidence="4" id="KW-1032">Host cell membrane</keyword>
<dbReference type="GO" id="GO:0016020">
    <property type="term" value="C:membrane"/>
    <property type="evidence" value="ECO:0007669"/>
    <property type="project" value="UniProtKB-UniRule"/>
</dbReference>
<dbReference type="Pfam" id="PF11031">
    <property type="entry name" value="Phage_holin_T"/>
    <property type="match status" value="1"/>
</dbReference>
<dbReference type="Proteomes" id="UP000204179">
    <property type="component" value="Segment"/>
</dbReference>
<proteinExistence type="inferred from homology"/>
<keyword evidence="4" id="KW-1030">Host cell inner membrane</keyword>
<sequence length="218" mass="24743">MASKQSIPFFDMFLGLLELLFKDGATGRVLFSRVFVVVLLAMLAFAGYKSDSLITAYVDSTYDKYDKLVQKDRDSRFDNTALEQLQIVHISSGADFSAVFTFRPKNLNYFVDLIAYEGTLPSTVDSKNLGGYPIDKTTAEYSTHLSGRYFWTDKEFVFLPTKRKPPEISYMFSCPYFNLDNVYAGTVEMYWYNSKPALSNERLTSICGQAVRALGRAK</sequence>
<comment type="subcellular location">
    <subcellularLocation>
        <location evidence="4">Host cell inner membrane</location>
        <topology evidence="4">Single-pass type II membrane protein</topology>
        <orientation evidence="4">Periplasmic side</orientation>
    </subcellularLocation>
    <text evidence="4">Classified as a class III holin.</text>
</comment>
<comment type="domain">
    <text evidence="4">The C-terminus serves, in association with the antiholin, as a DNA sensor for lysis inhibition under superinfection conditions.</text>
</comment>
<evidence type="ECO:0000256" key="2">
    <source>
        <dbReference type="ARBA" id="ARBA00022852"/>
    </source>
</evidence>
<reference evidence="6 7" key="1">
    <citation type="submission" date="2015-07" db="EMBL/GenBank/DDBJ databases">
        <title>Isolation and characterization of JD18-a novel lytic bacteriophage for Klebsiella pneumoniae.</title>
        <authorList>
            <person name="Fan J."/>
            <person name="Zhang X."/>
            <person name="Guo X."/>
            <person name="He P."/>
            <person name="Zhang Y."/>
        </authorList>
    </citation>
    <scope>NUCLEOTIDE SEQUENCE [LARGE SCALE GENOMIC DNA]</scope>
</reference>
<dbReference type="GO" id="GO:0020002">
    <property type="term" value="C:host cell plasma membrane"/>
    <property type="evidence" value="ECO:0007669"/>
    <property type="project" value="UniProtKB-SubCell"/>
</dbReference>
<evidence type="ECO:0000313" key="7">
    <source>
        <dbReference type="Proteomes" id="UP000204179"/>
    </source>
</evidence>
<dbReference type="GeneID" id="26518657"/>
<evidence type="ECO:0000256" key="3">
    <source>
        <dbReference type="ARBA" id="ARBA00023142"/>
    </source>
</evidence>
<keyword evidence="2 4" id="KW-0204">Cytolysis</keyword>
<dbReference type="GO" id="GO:0140911">
    <property type="term" value="F:pore-forming activity"/>
    <property type="evidence" value="ECO:0007669"/>
    <property type="project" value="UniProtKB-UniRule"/>
</dbReference>
<keyword evidence="4" id="KW-0735">Signal-anchor</keyword>
<accession>A0A0K1Y535</accession>
<dbReference type="InterPro" id="IPR020982">
    <property type="entry name" value="Phage_T4_GpT_holin"/>
</dbReference>
<comment type="similarity">
    <text evidence="4">Belongs to the T4likevirus holin family.</text>
</comment>
<dbReference type="EMBL" id="KT239446">
    <property type="protein sequence ID" value="AKY02113.1"/>
    <property type="molecule type" value="Genomic_DNA"/>
</dbReference>
<feature type="transmembrane region" description="Helical" evidence="5">
    <location>
        <begin position="30"/>
        <end position="48"/>
    </location>
</feature>
<feature type="topological domain" description="Cytoplasmic" evidence="4">
    <location>
        <begin position="1"/>
        <end position="33"/>
    </location>
</feature>
<evidence type="ECO:0000313" key="6">
    <source>
        <dbReference type="EMBL" id="AKY02113.1"/>
    </source>
</evidence>
<dbReference type="HAMAP" id="MF_04104">
    <property type="entry name" value="HOLIN_T4"/>
    <property type="match status" value="1"/>
</dbReference>
<feature type="topological domain" description="Periplasmic" evidence="4">
    <location>
        <begin position="49"/>
        <end position="218"/>
    </location>
</feature>
<evidence type="ECO:0000256" key="5">
    <source>
        <dbReference type="SAM" id="Phobius"/>
    </source>
</evidence>
<protein>
    <recommendedName>
        <fullName evidence="4">Holin</fullName>
    </recommendedName>
</protein>
<dbReference type="GO" id="GO:0044659">
    <property type="term" value="P:viral release from host cell by cytolysis"/>
    <property type="evidence" value="ECO:0007669"/>
    <property type="project" value="InterPro"/>
</dbReference>
<organism evidence="6 7">
    <name type="scientific">Klebsiella phage JD18</name>
    <dbReference type="NCBI Taxonomy" id="1698360"/>
    <lineage>
        <taxon>Viruses</taxon>
        <taxon>Duplodnaviria</taxon>
        <taxon>Heunggongvirae</taxon>
        <taxon>Uroviricota</taxon>
        <taxon>Caudoviricetes</taxon>
        <taxon>Pantevenvirales</taxon>
        <taxon>Straboviridae</taxon>
        <taxon>Tevenvirinae</taxon>
        <taxon>Jiaodavirus</taxon>
        <taxon>Jiaodavirus jd18</taxon>
    </lineage>
</organism>
<comment type="caution">
    <text evidence="4">Lacks conserved residue(s) required for the propagation of feature annotation.</text>
</comment>
<name>A0A0K1Y535_9CAUD</name>